<dbReference type="SUPFAM" id="SSF50249">
    <property type="entry name" value="Nucleic acid-binding proteins"/>
    <property type="match status" value="1"/>
</dbReference>
<reference evidence="5 6" key="2">
    <citation type="submission" date="2019-05" db="EMBL/GenBank/DDBJ databases">
        <title>Glycomyces buryatensis sp. nov.</title>
        <authorList>
            <person name="Nikitina E."/>
        </authorList>
    </citation>
    <scope>NUCLEOTIDE SEQUENCE [LARGE SCALE GENOMIC DNA]</scope>
    <source>
        <strain evidence="5 6">18</strain>
    </source>
</reference>
<evidence type="ECO:0000313" key="5">
    <source>
        <dbReference type="EMBL" id="THV36514.1"/>
    </source>
</evidence>
<dbReference type="PANTHER" id="PTHR10724">
    <property type="entry name" value="30S RIBOSOMAL PROTEIN S1"/>
    <property type="match status" value="1"/>
</dbReference>
<gene>
    <name evidence="5" type="ORF">FAB82_22215</name>
</gene>
<dbReference type="InterPro" id="IPR003029">
    <property type="entry name" value="S1_domain"/>
</dbReference>
<dbReference type="SMART" id="SM00316">
    <property type="entry name" value="S1"/>
    <property type="match status" value="1"/>
</dbReference>
<keyword evidence="3" id="KW-0687">Ribonucleoprotein</keyword>
<keyword evidence="2" id="KW-0689">Ribosomal protein</keyword>
<evidence type="ECO:0000256" key="2">
    <source>
        <dbReference type="ARBA" id="ARBA00022980"/>
    </source>
</evidence>
<dbReference type="PANTHER" id="PTHR10724:SF7">
    <property type="entry name" value="SMALL RIBOSOMAL SUBUNIT PROTEIN BS1C"/>
    <property type="match status" value="1"/>
</dbReference>
<feature type="domain" description="S1 motif" evidence="4">
    <location>
        <begin position="336"/>
        <end position="405"/>
    </location>
</feature>
<accession>A0A4S8Q859</accession>
<sequence>MLPYVYRITKYDPADRDDSGHYIGAEEITSDHGPIEAAYLRAVAAFAEDAGIERLAIREPEAASFVHFGVEPALPGHGLAGIFPPDLTGYHDGAKVTVDVGLELVRAMLRDNGAWCRLEVEGAFAVHVGWDQYVYVGTSTPSANALARTRALGLFPERLDTSPYDVTFDEHDGEQRPADDEFWARLEWLVAMGKAAILEECFVRNASRWHRLTKDTLDTVRARLNPRAQLTVWPDLSTDVEAVIAGLPDEGLVEVVWEDEDGRITGTVADETQFRELAEEVSRARAATALSLYTDERHPLFTAVLPDSDGVLRARWRTEPTPSDRHWAILKTLHRGQLCTGTVTEIASFGVTFVDIGGFTAMINIPELSWRRIDHPTDVISVGQEITAKILDVDMVRERVTLSLKALQDNPMLEDDSDGTDPR</sequence>
<reference evidence="6" key="1">
    <citation type="submission" date="2019-04" db="EMBL/GenBank/DDBJ databases">
        <title>Nocardioides xinjiangensis sp. nov.</title>
        <authorList>
            <person name="Liu S."/>
        </authorList>
    </citation>
    <scope>NUCLEOTIDE SEQUENCE [LARGE SCALE GENOMIC DNA]</scope>
    <source>
        <strain evidence="6">18</strain>
    </source>
</reference>
<dbReference type="CDD" id="cd05688">
    <property type="entry name" value="S1_RPS1_repeat_ec3"/>
    <property type="match status" value="1"/>
</dbReference>
<dbReference type="InterPro" id="IPR012340">
    <property type="entry name" value="NA-bd_OB-fold"/>
</dbReference>
<dbReference type="InterPro" id="IPR050437">
    <property type="entry name" value="Ribos_protein_bS1-like"/>
</dbReference>
<comment type="caution">
    <text evidence="5">The sequence shown here is derived from an EMBL/GenBank/DDBJ whole genome shotgun (WGS) entry which is preliminary data.</text>
</comment>
<proteinExistence type="inferred from homology"/>
<dbReference type="OrthoDB" id="286090at2"/>
<evidence type="ECO:0000256" key="1">
    <source>
        <dbReference type="ARBA" id="ARBA00006767"/>
    </source>
</evidence>
<name>A0A4S8Q859_9ACTN</name>
<dbReference type="GO" id="GO:0003729">
    <property type="term" value="F:mRNA binding"/>
    <property type="evidence" value="ECO:0007669"/>
    <property type="project" value="TreeGrafter"/>
</dbReference>
<evidence type="ECO:0000256" key="3">
    <source>
        <dbReference type="ARBA" id="ARBA00023274"/>
    </source>
</evidence>
<dbReference type="GO" id="GO:0006412">
    <property type="term" value="P:translation"/>
    <property type="evidence" value="ECO:0007669"/>
    <property type="project" value="TreeGrafter"/>
</dbReference>
<comment type="similarity">
    <text evidence="1">Belongs to the bacterial ribosomal protein bS1 family.</text>
</comment>
<evidence type="ECO:0000259" key="4">
    <source>
        <dbReference type="PROSITE" id="PS50126"/>
    </source>
</evidence>
<keyword evidence="6" id="KW-1185">Reference proteome</keyword>
<dbReference type="PROSITE" id="PS50126">
    <property type="entry name" value="S1"/>
    <property type="match status" value="1"/>
</dbReference>
<dbReference type="GO" id="GO:0003735">
    <property type="term" value="F:structural constituent of ribosome"/>
    <property type="evidence" value="ECO:0007669"/>
    <property type="project" value="TreeGrafter"/>
</dbReference>
<dbReference type="RefSeq" id="WP_136536756.1">
    <property type="nucleotide sequence ID" value="NZ_STGY01000072.1"/>
</dbReference>
<dbReference type="GO" id="GO:0022627">
    <property type="term" value="C:cytosolic small ribosomal subunit"/>
    <property type="evidence" value="ECO:0007669"/>
    <property type="project" value="TreeGrafter"/>
</dbReference>
<dbReference type="Pfam" id="PF00575">
    <property type="entry name" value="S1"/>
    <property type="match status" value="1"/>
</dbReference>
<dbReference type="EMBL" id="STGY01000072">
    <property type="protein sequence ID" value="THV36514.1"/>
    <property type="molecule type" value="Genomic_DNA"/>
</dbReference>
<dbReference type="Gene3D" id="2.40.50.140">
    <property type="entry name" value="Nucleic acid-binding proteins"/>
    <property type="match status" value="1"/>
</dbReference>
<evidence type="ECO:0000313" key="6">
    <source>
        <dbReference type="Proteomes" id="UP000308760"/>
    </source>
</evidence>
<dbReference type="AlphaFoldDB" id="A0A4S8Q859"/>
<dbReference type="Proteomes" id="UP000308760">
    <property type="component" value="Unassembled WGS sequence"/>
</dbReference>
<protein>
    <submittedName>
        <fullName evidence="5">S1 RNA-binding domain-containing protein</fullName>
    </submittedName>
</protein>
<organism evidence="5 6">
    <name type="scientific">Glycomyces buryatensis</name>
    <dbReference type="NCBI Taxonomy" id="2570927"/>
    <lineage>
        <taxon>Bacteria</taxon>
        <taxon>Bacillati</taxon>
        <taxon>Actinomycetota</taxon>
        <taxon>Actinomycetes</taxon>
        <taxon>Glycomycetales</taxon>
        <taxon>Glycomycetaceae</taxon>
        <taxon>Glycomyces</taxon>
    </lineage>
</organism>